<dbReference type="SMART" id="SM00228">
    <property type="entry name" value="PDZ"/>
    <property type="match status" value="1"/>
</dbReference>
<dbReference type="SUPFAM" id="SSF50156">
    <property type="entry name" value="PDZ domain-like"/>
    <property type="match status" value="1"/>
</dbReference>
<evidence type="ECO:0000313" key="4">
    <source>
        <dbReference type="Proteomes" id="UP001337681"/>
    </source>
</evidence>
<dbReference type="Pfam" id="PF05299">
    <property type="entry name" value="Peptidase_M61"/>
    <property type="match status" value="1"/>
</dbReference>
<dbReference type="InterPro" id="IPR001478">
    <property type="entry name" value="PDZ"/>
</dbReference>
<comment type="caution">
    <text evidence="3">The sequence shown here is derived from an EMBL/GenBank/DDBJ whole genome shotgun (WGS) entry which is preliminary data.</text>
</comment>
<dbReference type="SUPFAM" id="SSF55486">
    <property type="entry name" value="Metalloproteases ('zincins'), catalytic domain"/>
    <property type="match status" value="1"/>
</dbReference>
<dbReference type="InterPro" id="IPR041489">
    <property type="entry name" value="PDZ_6"/>
</dbReference>
<evidence type="ECO:0000256" key="1">
    <source>
        <dbReference type="SAM" id="SignalP"/>
    </source>
</evidence>
<dbReference type="Gene3D" id="2.30.42.10">
    <property type="match status" value="1"/>
</dbReference>
<dbReference type="InterPro" id="IPR027268">
    <property type="entry name" value="Peptidase_M4/M1_CTD_sf"/>
</dbReference>
<dbReference type="PIRSF" id="PIRSF016493">
    <property type="entry name" value="Glycyl_aminpptds"/>
    <property type="match status" value="1"/>
</dbReference>
<name>A0ABU7GYE0_9SPHI</name>
<feature type="signal peptide" evidence="1">
    <location>
        <begin position="1"/>
        <end position="27"/>
    </location>
</feature>
<gene>
    <name evidence="3" type="ORF">VRU49_00120</name>
</gene>
<dbReference type="InterPro" id="IPR007963">
    <property type="entry name" value="Peptidase_M61_catalytic"/>
</dbReference>
<protein>
    <submittedName>
        <fullName evidence="3">PDZ domain-containing protein</fullName>
    </submittedName>
</protein>
<keyword evidence="4" id="KW-1185">Reference proteome</keyword>
<sequence length="607" mass="69285">MVQITRNCKLKTLILVCCVFFSQLVHGVKVNENTPVKYVVSMNNPEKKTFQVQMSLPANGLMEFIMSTWHPGYYQKLDYSKNVENFQVKDKNGKALPWSKKDADTWMVDAGIEKEIFISYDVKTNRSFVAESFLDNTRAYIIGGSLFMYPGGQISRPSTIELNVINNWKIATGLDFVDGKKNVLYSPDYDILFDSPILITDIEELTPVVVQGVPHRFLGYKLGDFDKAQFMTDIKKIVESAVALIGDIPFKHYSFIAIGPGAGGIEHLNNTTISFNGSGLNSHEGKLRLYNFIAHEYYHHYNAKRIRPVELGPFDYKNTSKTRMLWVAEGFTSYFENLILRRANLTTPEEMLGFMRSKMLAYETKPGRLYQSLVQASYNTWADGPFGRTEDEVNKTISFYDKGPVVGMLMDLHIRKVTGNKKSLDDLMRVLYYDYNIAKGRGYSEKEFRMEAEKLGGDMSELFDYTTTTKELDYQKYLGYAGLLIDTEYKVLPYRYTGLNTRILNANLSVTNVDYESPAWNAGIRARDILVSINGKPASQTELDNMAKTLPAGTILDVVYKRGDKTVDTKLTLSEKKDRTFQITRKANPTAEENKIYNSWLRNKHHD</sequence>
<dbReference type="InterPro" id="IPR024191">
    <property type="entry name" value="Peptidase_M61"/>
</dbReference>
<dbReference type="InterPro" id="IPR036034">
    <property type="entry name" value="PDZ_sf"/>
</dbReference>
<dbReference type="RefSeq" id="WP_330144734.1">
    <property type="nucleotide sequence ID" value="NZ_JAZDQU010000001.1"/>
</dbReference>
<feature type="domain" description="PDZ" evidence="2">
    <location>
        <begin position="495"/>
        <end position="564"/>
    </location>
</feature>
<keyword evidence="1" id="KW-0732">Signal</keyword>
<dbReference type="EMBL" id="JAZDQU010000001">
    <property type="protein sequence ID" value="MEE1883808.1"/>
    <property type="molecule type" value="Genomic_DNA"/>
</dbReference>
<dbReference type="Pfam" id="PF17899">
    <property type="entry name" value="Peptidase_M61_N"/>
    <property type="match status" value="1"/>
</dbReference>
<dbReference type="InterPro" id="IPR040756">
    <property type="entry name" value="Peptidase_M61_N"/>
</dbReference>
<reference evidence="3 4" key="1">
    <citation type="submission" date="2024-01" db="EMBL/GenBank/DDBJ databases">
        <title>Pedobacter sp. nov., isolated from oil-contaminated soil.</title>
        <authorList>
            <person name="Le N.T.T."/>
        </authorList>
    </citation>
    <scope>NUCLEOTIDE SEQUENCE [LARGE SCALE GENOMIC DNA]</scope>
    <source>
        <strain evidence="3 4">VNH31</strain>
    </source>
</reference>
<proteinExistence type="predicted"/>
<dbReference type="Gene3D" id="1.10.390.10">
    <property type="entry name" value="Neutral Protease Domain 2"/>
    <property type="match status" value="1"/>
</dbReference>
<accession>A0ABU7GYE0</accession>
<dbReference type="Pfam" id="PF17820">
    <property type="entry name" value="PDZ_6"/>
    <property type="match status" value="1"/>
</dbReference>
<dbReference type="Proteomes" id="UP001337681">
    <property type="component" value="Unassembled WGS sequence"/>
</dbReference>
<dbReference type="Gene3D" id="2.60.40.3650">
    <property type="match status" value="1"/>
</dbReference>
<organism evidence="3 4">
    <name type="scientific">Pedobacter flavus</name>
    <dbReference type="NCBI Taxonomy" id="3113906"/>
    <lineage>
        <taxon>Bacteria</taxon>
        <taxon>Pseudomonadati</taxon>
        <taxon>Bacteroidota</taxon>
        <taxon>Sphingobacteriia</taxon>
        <taxon>Sphingobacteriales</taxon>
        <taxon>Sphingobacteriaceae</taxon>
        <taxon>Pedobacter</taxon>
    </lineage>
</organism>
<evidence type="ECO:0000313" key="3">
    <source>
        <dbReference type="EMBL" id="MEE1883808.1"/>
    </source>
</evidence>
<feature type="chain" id="PRO_5045491073" evidence="1">
    <location>
        <begin position="28"/>
        <end position="607"/>
    </location>
</feature>
<evidence type="ECO:0000259" key="2">
    <source>
        <dbReference type="SMART" id="SM00228"/>
    </source>
</evidence>